<keyword evidence="3" id="KW-0808">Transferase</keyword>
<dbReference type="Pfam" id="PF00201">
    <property type="entry name" value="UDPGT"/>
    <property type="match status" value="1"/>
</dbReference>
<keyword evidence="2" id="KW-0328">Glycosyltransferase</keyword>
<evidence type="ECO:0000256" key="4">
    <source>
        <dbReference type="SAM" id="MobiDB-lite"/>
    </source>
</evidence>
<evidence type="ECO:0000313" key="6">
    <source>
        <dbReference type="Proteomes" id="UP001162164"/>
    </source>
</evidence>
<dbReference type="InterPro" id="IPR002213">
    <property type="entry name" value="UDP_glucos_trans"/>
</dbReference>
<dbReference type="PANTHER" id="PTHR48043:SF159">
    <property type="entry name" value="EG:EG0003.4 PROTEIN-RELATED"/>
    <property type="match status" value="1"/>
</dbReference>
<dbReference type="EMBL" id="JAPWTJ010000119">
    <property type="protein sequence ID" value="KAJ8982533.1"/>
    <property type="molecule type" value="Genomic_DNA"/>
</dbReference>
<name>A0ABQ9JW30_9CUCU</name>
<proteinExistence type="inferred from homology"/>
<gene>
    <name evidence="5" type="ORF">NQ317_018574</name>
</gene>
<sequence>MNSAVLSSVYIIWVILKGVSAANILLIHQIWNYALVEGLMEKGHNITMLGPFSDKKSNTEKYHPLVIEGALDAFLANKDLDIQNGLWDYHPLLSIKLYMDAQFLVCNHSYHTNGFRTLWNYPDDFKFDLIIIDMTLGPCLYPLIQRFGYPPTIGVTAFLLPFFISDIFGNGVHSSFLPLFYLQYTENMDFFQRLNNFIYTHLEIFLKQWYELPATEKMARRLLKTELDDFGDIQRHISLVLSNMDPTVHYARALTPNIIPVGGLHVKKAKRLPADLLSIVNNSKDGIILLCLGTNIRSADLGKDVINNILSAFSKIKQTVVWKFEEELENVPKKCHCIKMVTAKRHFRLIKPLHTPGKLMLRFFSGHPNTKLFISHGGALSTYEAIYHGVPIIGMPFFLDQKTTVDFLVERKLALKVDAKNLTAEKLLTTIKEMLNNPRYSDLIREYSSRMRDQPQTPSRGPYFGRNTL</sequence>
<evidence type="ECO:0000256" key="3">
    <source>
        <dbReference type="ARBA" id="ARBA00022679"/>
    </source>
</evidence>
<accession>A0ABQ9JW30</accession>
<comment type="caution">
    <text evidence="5">The sequence shown here is derived from an EMBL/GenBank/DDBJ whole genome shotgun (WGS) entry which is preliminary data.</text>
</comment>
<dbReference type="CDD" id="cd03784">
    <property type="entry name" value="GT1_Gtf-like"/>
    <property type="match status" value="1"/>
</dbReference>
<comment type="similarity">
    <text evidence="1">Belongs to the UDP-glycosyltransferase family.</text>
</comment>
<feature type="region of interest" description="Disordered" evidence="4">
    <location>
        <begin position="448"/>
        <end position="469"/>
    </location>
</feature>
<dbReference type="InterPro" id="IPR050271">
    <property type="entry name" value="UDP-glycosyltransferase"/>
</dbReference>
<evidence type="ECO:0000256" key="2">
    <source>
        <dbReference type="ARBA" id="ARBA00022676"/>
    </source>
</evidence>
<evidence type="ECO:0000313" key="5">
    <source>
        <dbReference type="EMBL" id="KAJ8982533.1"/>
    </source>
</evidence>
<protein>
    <submittedName>
        <fullName evidence="5">Uncharacterized protein</fullName>
    </submittedName>
</protein>
<dbReference type="Gene3D" id="3.40.50.2000">
    <property type="entry name" value="Glycogen Phosphorylase B"/>
    <property type="match status" value="1"/>
</dbReference>
<evidence type="ECO:0000256" key="1">
    <source>
        <dbReference type="ARBA" id="ARBA00009995"/>
    </source>
</evidence>
<dbReference type="Proteomes" id="UP001162164">
    <property type="component" value="Unassembled WGS sequence"/>
</dbReference>
<keyword evidence="6" id="KW-1185">Reference proteome</keyword>
<dbReference type="SUPFAM" id="SSF53756">
    <property type="entry name" value="UDP-Glycosyltransferase/glycogen phosphorylase"/>
    <property type="match status" value="1"/>
</dbReference>
<dbReference type="PANTHER" id="PTHR48043">
    <property type="entry name" value="EG:EG0003.4 PROTEIN-RELATED"/>
    <property type="match status" value="1"/>
</dbReference>
<organism evidence="5 6">
    <name type="scientific">Molorchus minor</name>
    <dbReference type="NCBI Taxonomy" id="1323400"/>
    <lineage>
        <taxon>Eukaryota</taxon>
        <taxon>Metazoa</taxon>
        <taxon>Ecdysozoa</taxon>
        <taxon>Arthropoda</taxon>
        <taxon>Hexapoda</taxon>
        <taxon>Insecta</taxon>
        <taxon>Pterygota</taxon>
        <taxon>Neoptera</taxon>
        <taxon>Endopterygota</taxon>
        <taxon>Coleoptera</taxon>
        <taxon>Polyphaga</taxon>
        <taxon>Cucujiformia</taxon>
        <taxon>Chrysomeloidea</taxon>
        <taxon>Cerambycidae</taxon>
        <taxon>Lamiinae</taxon>
        <taxon>Monochamini</taxon>
        <taxon>Molorchus</taxon>
    </lineage>
</organism>
<reference evidence="5" key="1">
    <citation type="journal article" date="2023" name="Insect Mol. Biol.">
        <title>Genome sequencing provides insights into the evolution of gene families encoding plant cell wall-degrading enzymes in longhorned beetles.</title>
        <authorList>
            <person name="Shin N.R."/>
            <person name="Okamura Y."/>
            <person name="Kirsch R."/>
            <person name="Pauchet Y."/>
        </authorList>
    </citation>
    <scope>NUCLEOTIDE SEQUENCE</scope>
    <source>
        <strain evidence="5">MMC_N1</strain>
    </source>
</reference>